<comment type="caution">
    <text evidence="1">The sequence shown here is derived from an EMBL/GenBank/DDBJ whole genome shotgun (WGS) entry which is preliminary data.</text>
</comment>
<dbReference type="Proteomes" id="UP001055811">
    <property type="component" value="Linkage Group LG09"/>
</dbReference>
<sequence length="137" mass="15580">MKLFVVASLLGCLGGREEKGASILVLLPPPQKTKETGDHCFRSRTATLLLRFSFSGSSPIEAFDKFDFGFLDSDFARQPVQNLISGFKEMYYSKARNKKIKLGMNGSFEIMSQFIRWICFLKVYSHPLDCNPRDIKL</sequence>
<gene>
    <name evidence="1" type="ORF">L2E82_48068</name>
</gene>
<reference evidence="1 2" key="2">
    <citation type="journal article" date="2022" name="Mol. Ecol. Resour.">
        <title>The genomes of chicory, endive, great burdock and yacon provide insights into Asteraceae paleo-polyploidization history and plant inulin production.</title>
        <authorList>
            <person name="Fan W."/>
            <person name="Wang S."/>
            <person name="Wang H."/>
            <person name="Wang A."/>
            <person name="Jiang F."/>
            <person name="Liu H."/>
            <person name="Zhao H."/>
            <person name="Xu D."/>
            <person name="Zhang Y."/>
        </authorList>
    </citation>
    <scope>NUCLEOTIDE SEQUENCE [LARGE SCALE GENOMIC DNA]</scope>
    <source>
        <strain evidence="2">cv. Punajuju</strain>
        <tissue evidence="1">Leaves</tissue>
    </source>
</reference>
<evidence type="ECO:0000313" key="1">
    <source>
        <dbReference type="EMBL" id="KAI3690093.1"/>
    </source>
</evidence>
<reference evidence="2" key="1">
    <citation type="journal article" date="2022" name="Mol. Ecol. Resour.">
        <title>The genomes of chicory, endive, great burdock and yacon provide insights into Asteraceae palaeo-polyploidization history and plant inulin production.</title>
        <authorList>
            <person name="Fan W."/>
            <person name="Wang S."/>
            <person name="Wang H."/>
            <person name="Wang A."/>
            <person name="Jiang F."/>
            <person name="Liu H."/>
            <person name="Zhao H."/>
            <person name="Xu D."/>
            <person name="Zhang Y."/>
        </authorList>
    </citation>
    <scope>NUCLEOTIDE SEQUENCE [LARGE SCALE GENOMIC DNA]</scope>
    <source>
        <strain evidence="2">cv. Punajuju</strain>
    </source>
</reference>
<keyword evidence="2" id="KW-1185">Reference proteome</keyword>
<dbReference type="EMBL" id="CM042017">
    <property type="protein sequence ID" value="KAI3690093.1"/>
    <property type="molecule type" value="Genomic_DNA"/>
</dbReference>
<accession>A0ACB8YYA9</accession>
<organism evidence="1 2">
    <name type="scientific">Cichorium intybus</name>
    <name type="common">Chicory</name>
    <dbReference type="NCBI Taxonomy" id="13427"/>
    <lineage>
        <taxon>Eukaryota</taxon>
        <taxon>Viridiplantae</taxon>
        <taxon>Streptophyta</taxon>
        <taxon>Embryophyta</taxon>
        <taxon>Tracheophyta</taxon>
        <taxon>Spermatophyta</taxon>
        <taxon>Magnoliopsida</taxon>
        <taxon>eudicotyledons</taxon>
        <taxon>Gunneridae</taxon>
        <taxon>Pentapetalae</taxon>
        <taxon>asterids</taxon>
        <taxon>campanulids</taxon>
        <taxon>Asterales</taxon>
        <taxon>Asteraceae</taxon>
        <taxon>Cichorioideae</taxon>
        <taxon>Cichorieae</taxon>
        <taxon>Cichoriinae</taxon>
        <taxon>Cichorium</taxon>
    </lineage>
</organism>
<protein>
    <submittedName>
        <fullName evidence="1">Uncharacterized protein</fullName>
    </submittedName>
</protein>
<proteinExistence type="predicted"/>
<evidence type="ECO:0000313" key="2">
    <source>
        <dbReference type="Proteomes" id="UP001055811"/>
    </source>
</evidence>
<name>A0ACB8YYA9_CICIN</name>